<evidence type="ECO:0000313" key="3">
    <source>
        <dbReference type="Proteomes" id="UP001140502"/>
    </source>
</evidence>
<dbReference type="Proteomes" id="UP001140502">
    <property type="component" value="Unassembled WGS sequence"/>
</dbReference>
<dbReference type="AlphaFoldDB" id="A0A9W8TB55"/>
<dbReference type="OrthoDB" id="5096326at2759"/>
<evidence type="ECO:0000313" key="2">
    <source>
        <dbReference type="EMBL" id="KAJ4309511.1"/>
    </source>
</evidence>
<feature type="transmembrane region" description="Helical" evidence="1">
    <location>
        <begin position="167"/>
        <end position="191"/>
    </location>
</feature>
<accession>A0A9W8TB55</accession>
<name>A0A9W8TB55_9HYPO</name>
<keyword evidence="3" id="KW-1185">Reference proteome</keyword>
<gene>
    <name evidence="2" type="ORF">N0V84_011468</name>
</gene>
<feature type="transmembrane region" description="Helical" evidence="1">
    <location>
        <begin position="247"/>
        <end position="267"/>
    </location>
</feature>
<evidence type="ECO:0000256" key="1">
    <source>
        <dbReference type="SAM" id="Phobius"/>
    </source>
</evidence>
<dbReference type="EMBL" id="JAPEUR010000430">
    <property type="protein sequence ID" value="KAJ4309511.1"/>
    <property type="molecule type" value="Genomic_DNA"/>
</dbReference>
<organism evidence="2 3">
    <name type="scientific">Fusarium piperis</name>
    <dbReference type="NCBI Taxonomy" id="1435070"/>
    <lineage>
        <taxon>Eukaryota</taxon>
        <taxon>Fungi</taxon>
        <taxon>Dikarya</taxon>
        <taxon>Ascomycota</taxon>
        <taxon>Pezizomycotina</taxon>
        <taxon>Sordariomycetes</taxon>
        <taxon>Hypocreomycetidae</taxon>
        <taxon>Hypocreales</taxon>
        <taxon>Nectriaceae</taxon>
        <taxon>Fusarium</taxon>
        <taxon>Fusarium solani species complex</taxon>
    </lineage>
</organism>
<keyword evidence="1" id="KW-0472">Membrane</keyword>
<feature type="transmembrane region" description="Helical" evidence="1">
    <location>
        <begin position="21"/>
        <end position="44"/>
    </location>
</feature>
<proteinExistence type="predicted"/>
<feature type="transmembrane region" description="Helical" evidence="1">
    <location>
        <begin position="273"/>
        <end position="296"/>
    </location>
</feature>
<reference evidence="2" key="1">
    <citation type="submission" date="2022-10" db="EMBL/GenBank/DDBJ databases">
        <title>Tapping the CABI collections for fungal endophytes: first genome assemblies for Collariella, Neodidymelliopsis, Ascochyta clinopodiicola, Didymella pomorum, Didymosphaeria variabile, Neocosmospora piperis and Neocucurbitaria cava.</title>
        <authorList>
            <person name="Hill R."/>
        </authorList>
    </citation>
    <scope>NUCLEOTIDE SEQUENCE</scope>
    <source>
        <strain evidence="2">IMI 366586</strain>
    </source>
</reference>
<feature type="transmembrane region" description="Helical" evidence="1">
    <location>
        <begin position="203"/>
        <end position="226"/>
    </location>
</feature>
<keyword evidence="1" id="KW-0812">Transmembrane</keyword>
<protein>
    <submittedName>
        <fullName evidence="2">Uncharacterized protein</fullName>
    </submittedName>
</protein>
<keyword evidence="1" id="KW-1133">Transmembrane helix</keyword>
<comment type="caution">
    <text evidence="2">The sequence shown here is derived from an EMBL/GenBank/DDBJ whole genome shotgun (WGS) entry which is preliminary data.</text>
</comment>
<sequence>MGVSRSSCAQMWGIEENSRGWRIWLICAVFLGLIVNFIAVLGCLSPATQTIHLYRLEQDELLKSIEMVSQRSIRSLENPHLPRVWYWGMSGVCDDNNHCHKSFPPTLSLGAMVDSSLRASISNETALSSALGPWASFIRSSSIDGSSKTVNPRLHAFRTRFLSFSRASAALAVLALLTSAGLLVVAVASLHARFRGKVPLWTLYLGTLFDGLLLLAAAVLAIYAMNEGPRAIVRYAGMDKQNEPSNFLGPGMYVLAAGVLVKFLAIAGVFVGFLLFGFISLVVSCLAVLCACACLAGGAEGGRYYCQHCGWSSDVRPYNGCCPSCQW</sequence>